<dbReference type="InterPro" id="IPR016036">
    <property type="entry name" value="Malonyl_transacylase_ACP-bd"/>
</dbReference>
<evidence type="ECO:0000256" key="4">
    <source>
        <dbReference type="ARBA" id="ARBA00022679"/>
    </source>
</evidence>
<dbReference type="InterPro" id="IPR020841">
    <property type="entry name" value="PKS_Beta-ketoAc_synthase_dom"/>
</dbReference>
<dbReference type="GO" id="GO:0006633">
    <property type="term" value="P:fatty acid biosynthetic process"/>
    <property type="evidence" value="ECO:0007669"/>
    <property type="project" value="InterPro"/>
</dbReference>
<dbReference type="Pfam" id="PF00501">
    <property type="entry name" value="AMP-binding"/>
    <property type="match status" value="4"/>
</dbReference>
<dbReference type="GO" id="GO:0031177">
    <property type="term" value="F:phosphopantetheine binding"/>
    <property type="evidence" value="ECO:0007669"/>
    <property type="project" value="InterPro"/>
</dbReference>
<dbReference type="Gene3D" id="1.10.1200.10">
    <property type="entry name" value="ACP-like"/>
    <property type="match status" value="4"/>
</dbReference>
<dbReference type="InterPro" id="IPR018201">
    <property type="entry name" value="Ketoacyl_synth_AS"/>
</dbReference>
<comment type="cofactor">
    <cofactor evidence="1">
        <name>pantetheine 4'-phosphate</name>
        <dbReference type="ChEBI" id="CHEBI:47942"/>
    </cofactor>
</comment>
<dbReference type="Pfam" id="PF13193">
    <property type="entry name" value="AMP-binding_C"/>
    <property type="match status" value="2"/>
</dbReference>
<dbReference type="InterPro" id="IPR025110">
    <property type="entry name" value="AMP-bd_C"/>
</dbReference>
<comment type="caution">
    <text evidence="10">The sequence shown here is derived from an EMBL/GenBank/DDBJ whole genome shotgun (WGS) entry which is preliminary data.</text>
</comment>
<dbReference type="Pfam" id="PF02801">
    <property type="entry name" value="Ketoacyl-synt_C"/>
    <property type="match status" value="1"/>
</dbReference>
<dbReference type="PROSITE" id="PS00012">
    <property type="entry name" value="PHOSPHOPANTETHEINE"/>
    <property type="match status" value="4"/>
</dbReference>
<dbReference type="InterPro" id="IPR014031">
    <property type="entry name" value="Ketoacyl_synth_C"/>
</dbReference>
<dbReference type="Pfam" id="PF16197">
    <property type="entry name" value="KAsynt_C_assoc"/>
    <property type="match status" value="1"/>
</dbReference>
<dbReference type="FunFam" id="3.40.50.980:FF:000001">
    <property type="entry name" value="Non-ribosomal peptide synthetase"/>
    <property type="match status" value="1"/>
</dbReference>
<protein>
    <submittedName>
        <fullName evidence="10">Amino acid adenylation domain-containing protein</fullName>
    </submittedName>
</protein>
<dbReference type="CDD" id="cd05930">
    <property type="entry name" value="A_NRPS"/>
    <property type="match status" value="4"/>
</dbReference>
<sequence>MARLTEHELHDLLLRARKRIEALEAGVREPIAIIGLACRLPGAPDAATFWANLLAGVDGVGPLRDGRWDAEALVARGSAPQPGRMRTADGGFLDDIRSFDAAFFGISGREADYVDPQQRLLLETAWHALEDAGLVPASLSGTDTGVFVAISSNDYGFLQAGGPAAREAWAGTGNALSIAANRLSYVLDLKGPSLAVDTACSSSLVAVHQAVRSLRLGESGLAVVGGVNVLLNPDVSIAFSQAGMMSPTGRCRTFDAAADGYVRSEGVGVVILKRLKDAMRDGDAIRAVVAGSAVNQDGRGNGLTAPNGPAQQAVIRAAHKDAGIGVEAVAYVEAHGTGTPLGDPIELNALARVMAGREGAPVLVGAVKAAIGHTEAAAGIAGLIKTVLAMQAGQIPAQPHLAALNPHLREAAEAVAAPVRVRTPWPEGREHAGVSAFGFGGTNAHVVLERYRAEAPSSAVADGPDTAILVLTAKSEPALRALAGRVAAEPPADPCDLAASLAARRTSHAHRLALPVRRDAPGAVGPALAAFAAGSAGRARSGQRLGSRRPRIVFAFGGQGSQAPGMGAALYRDSPVFRAALDRCAGVLAAHLAIPLRELMFETDADVLRDTVHAQPAIAALQFALTQELRHRGVRPDAVMGYSLGEYVAASVAGALPEAQMLALIARRGALVQSLPEAGSMLSLRAPADFIDAELRGRDAVLSLAAVLSEGAVVVAGAADAVEALRRRAEAAGFAARPVPVSHAFHSPLMEAALPDLGRLCEATGLRPLDIPLVSNLDGASRAAGTMLAPEHWMRHAREPVQFQRSMETLARDPTTIVVEIGAGTTLTTLGRATGTLEAGRFVPTLRRTGDGAEAIEDAVAAIVALGLDLGRDVLGSGTLPGSALPLYPFDRTVHWMEPARDAAAPVSRDEPLPKLAPASMAARLPTTGEAGEDDLHDLFADQLELVRRTIASQLEAIGGAPPPPGVRMRDGAAEDAGTDVSRVQVPEPSPPLAAETAVALVPESHPTGPAPMRPAADLIWLLAQKSDDASRAYHLPVLLDIAGPLDPAAVEAAFGTLMARHEALRACFPSHGVMVVRDVADVRPDFETVDGRNWPEDGREVWIATLGDRAFDLAADPLIRARLLQVGEEAWVLSIEAHHLVSDGLSMNVLVGELAALCNAERRGETAVLAPAPSYRAFLNERAAARTRPGAEADRAYWLARLGAGAPALDLATDGTRGAAKGWRGDSVLKILDAAETERLKGAARSLGLTPFMLLHTLLAVVLSRLAGQRTVAIATPTAGRPEGPGRDVVGYCSDLIFSLCTIETDVALADHCLRARSQLLQDMAHADHSFAWIAEDLRGTGAELPLQVVFNYQNAYAAAVFEGLSVGFRPRPLRYLDGELTLNAVEVGGGLALELNYDTGLYAAGTARAMLEAYAALVRAVASGARGPLGTLPLLTPSAAQRLDGLGRGEVWPAPVEPVFRRIERIAAETPDAVALRRGDDALTYGALNARANALAHRLLAAAVEPEALVGIHLPRGIDLVVAQLAISKAGGAFVVLDRRQPAERRRRIAAQAGLGLIVGPQGDLGGTGALFVPAEAGAEFARTDPARPVGVGALMTVIFTSGSTGEPKGVTIEHGPVANYVAWLGRRLGLTPVDRILQFAALGFDASLEEIYGALAHGAGLTLRDEDLPAGACAFWDDVAAKAITVLDLPTAFWHELMGEPAALARIPAGLRHVVLGGEAAKPAAVARWRERAPPAIGLWNTYGPTETTIVCTAARLDVGGDLVDPGDGRAPVDPGEGPVPIGTPVANAVALVLDAALQPLPPGAVGTLYVAGTLARGYHGRPDLTDAAFVAVPGRDERFYRTGDLVRWRPDGLLDYRGRADDQIKLRGFRVEIGEIEKALERLPAVAGAVVVPHDVGGTTRLASYVVPRLGTSFDRAALRAELLRRLPDYMVPQAILPLARLPLNANGKVDRRALPAVDWPGELASGVNGGAAGGEGAPLNASERVVAAIWAEVLGVDPAALSPGSDFFAVGGDSLLAMRVLTRLGAAGSAALSARDLFRASRLGDLARLLGSAPDDAAPAPVAIARQVRGQPLPLSPSQRRLWFLHQLDPARGTYNLPSRIELSGPLDPERVRAALGALAARHESLRCRFVDRDGEPLAVIDEAGVLPFEIVDLSDRDDAAAAVERAALAAASAPFDLEAGPLVRAALFRRSATAHVLVLAAHHIVTDGWSMAILGRDFALAYGAAADSGPLRGLGLPALDYADFAAASAGARLALDAEPLRAFWHGRLGDLPEVLELPADHPRPDVPNGEGRVHRFALPREEAGRLGETARRLGVTPFAVLFSAWGLLLARLSGQGAFAIGTVTANRTLPGSEEVVGFFADTLALRFDVADEPGFDALCRRAQGELLDAMAHAALPFEAIVEDLVTERSEGHSPIFQTLFVWQNTPAPPQEVAGLAIRAVRLDKGATQFDLVLDMTQTRDGIEAMLEYRTELFEPATIEDLAIRFCRLLASALDAPEAAVGALAFHDGPVVVAAAAMPDIADLRLDAILDAHAQDRPHAVAVVHEAADGRATQLTWAEFEAASAAMAAFLQDRGVGHGDRVAIAAERSPALLVAIYGAMKAGAAYVPLDPAAPTERQRGLLAASRACFLLTEAPLLALFADADGRPGVPYHLLENPLPAGRGLVRPAHDAGLPLYVIFTSGTTGTPKGVVVPHRGVANMALGMGRRLGVGPGDSLLQFAPLNFDASALQIFVPLLAGGRSVLHHRPNGLGARDFMDLAERHGLTMLDLPAALWRQWVDTMTEEGLRMAPTIRIFLTGGEALSGRTMRRWAALCDREVTFLSSYGPTEASITATAYLSDSRAMAAMGDVSPEIGRPLPNVAVHILDLFGAPAAPGTIGEIAIGGPGVAIGYLDDDERTAGAFVERAGLGRVYRTGDYGRATPRGTFEFHGRRDAQIKIRGFRIEPAEIEAALLAHRGVAAALVSAQKTADRRSRLVAHVVPATGEFGGVEADVLIASLRAHLETVLPEHMVPAAMMHLPAFPLLPNGKIDRRALPPVPEGPAASLAFEAPREGAEAVLAAIWREMLARESVGRHDNFFELGGDSILSLQLAARARRAGLRFDVRAVFRHQTLAALAAAAASADETDADDPSAEAALPAGMTSEERDRLLAERPGVEAVHDATFGQEGMLFHSLLAPESGAFLLQTRIDFTQGLDVAALKAAIGDLTARHPVLRTGFLWEDRAHPLQLVHRSVALPWSEVDLTDAADEAGALDDLAAADLARPLDLAHAPLMRLTLARRRGGHTLVWLKHHAIVDGWSMGLLYDDLVAFYGARMAGHPLDLDPAPGFERYVRWLSTRNRAAAEAYWSLELSGFDAPTELGIGRDAAAETGAVGLAARRIDPDAFAPLAAAARAERVTLATLVMGAWALLLSRYSGSREVLANVTVSGRPHDLPGAEDIVGMFLNALPLRADADDGEALWSWLRALQERQAANDALGHLGLADIQRFSGVPAGQRLAETLVIVQNTPLGAAASGRGAEGLGGLVAGMTGLQKTSAPVTLFAEGEAGGLALRVQYDAGRFDAPEMAVLTERFARLLLGMAEAATLGDLRLMDADEEAGVLARSAGPLAPLPDAPSLIALFERQAARTPDGVALFDGRDRLSYAELDRRARRIAFALADAGVVPGDVVALLTERSLDATAALLAIMKAGAAFLALDPSYPAARLAHVLEDSGAAILLHAGDLPPGLDAAAPRRLALAAALETPEAGRGETPGAAVLAPDSLAYLIYTSGSTGQPKGVRALHRGALNRFGWMWREMPFAAGEVAVQKTALSFVDCVWEIFGPLLAGVPSLVLGDADARDVPGLADRLAAHGVSRLVLVPTLLRALLDLHPDLGSRLPKLMHWISSGEALSADLVADFRRAVPAGRLVNLYGSSEVAGDVTWFDTAEMAPGAMRPASLGRPLDNSSVYLLDAARRAVPDGMPGELWIGGAHLAAGYHGQPGLSAEAFVPNPFGEGQLFRSRDWGRREPDGTITFLGRQDGQVKIRGMRVDLAEVEAALRGVDAVAAAVVLNRPGTDGRARLVAYYTGGLDPADLRLTLEAILPRHMVPAALVALADIPLLPNGKVDLRALPTPDDESASTAGPVVPPQTATETALAAIWAEVLARRPQDIGRTHNYFHLGGDSISAIRVATRAAAAGLAVGVRDLFETATLADLAVRADAAAPALRDVTLGAGFPMLPVEAWRSVRLTLDTPIADGEARRVLAALAARHDILRGRIESRATGPVLAFGESADIEAPAALAVAFDDAGGGVAAIVLRAHPLLLDAAGWRIVLSDLVALIASRPPAGTAPRLALLPPVPIEAALDASASRRLSPNLDLDLDLAELPALAARHLRSGADALIAAALMASVSGLPGPVGLVVADRPSGTAGLATARERLVALPTSTGDLAADLRAAKTALGAPARAAAETFGLTVRLVGGDAAFAVCAVETPVLPLAFEAPPHLELALAGGSLRLGLHGCNEVPAALSVLPDALADALRALAALAARPDPAVWLDGDFPLATFRPGGLDALAAGHPDFETVHAATPGQTGMVFHALADPDSAVYGIHTTLRLGAGLDVEALQGALGALVARHAILRTSFDWSLSDRPLQIVHRHVRLPLERLDWRGRSADDHDAALAALVAADRARPIDLSGAPAMRATLALAPDGGSALLLAVHHAVVDGWSLPLLLRDLAVLYDGLVGLPVAALAPAPDFATHVGWIAAQDREAARAHWRDGFAGLTAGTDLVIGRGTAAEIGVFASHRVTLDPAALAPLAHRARSEGITLGTAIQGAWALLLARYNQGEDQVFGVTVSGRPADLPGIEDAVGPFVNVLPLRVRTVDAEGVPSYLGAVQETHAGNDRFNHLTFADIQALSGLPAGERLCDSLLVFQNFPLDGGLAARLVAPGASVPEGAGLVDLIRGIDGHQTTSYALTLFVVPEGEGLAVEFVYDAGRFAAGEIAALADHFATLVEELGAARTLGEVDILRPEAEAAILAASLGPDRPASAAGSVLALFEARADAAPGAPALIHGDGVATYAEIEADANVLAAALRARGIGRGAVVAVHMERSPLTVASLLAVVKAGAAWLPLDPAYPADRLAFMIEDSGAVLVLTDGGALAAAPVCAVLDAGAVLAAGGPAERVTSALTPDDLAYLIYTSGSTGRPKGVRALHRGLLNRLEWSWRALPYGADEVAVFKTALPFVDSVAEIFGPLLAGVPAVVVANDDVADTGRLIDTLAMRRVTWIVLVPSLLRAILDLPGGAARRLGALRTWIVSGEACTAELVARFRAELPGARLVNFYGSSEVAGDVTAFDTAGMAVEDARAPVPIGQPIDRSGTYVLDRRRRLVPQGLPGELYVTGDNLADGYHARPGLDAEAFLANPFGAGRMFRTKDWARWNGSGEIEFLGRQDGQIKIRGMRVEIGEVEAVLRSQPGAGDAAVRPVPAPGGGLALAAYWCGPAEPSALVEGLRATLAGHMVPQHWTRLGALPLLPNGKIDRHALPDPERTRLADRDADADARPAGYLEGLLLPVWAAVLDRPESSVPATEDFFALGGHSLAAARAVADIALLTGIKLRLRRFYDASSLRTVAARLEEDLLASVSPAELERLIEEARRELSGETRR</sequence>
<gene>
    <name evidence="10" type="ORF">GGR04_000553</name>
</gene>
<evidence type="ECO:0000256" key="7">
    <source>
        <dbReference type="SAM" id="MobiDB-lite"/>
    </source>
</evidence>
<dbReference type="GO" id="GO:0005737">
    <property type="term" value="C:cytoplasm"/>
    <property type="evidence" value="ECO:0007669"/>
    <property type="project" value="TreeGrafter"/>
</dbReference>
<dbReference type="SUPFAM" id="SSF52151">
    <property type="entry name" value="FabD/lysophospholipase-like"/>
    <property type="match status" value="1"/>
</dbReference>
<evidence type="ECO:0000313" key="10">
    <source>
        <dbReference type="EMBL" id="MBB3996732.1"/>
    </source>
</evidence>
<dbReference type="InterPro" id="IPR010071">
    <property type="entry name" value="AA_adenyl_dom"/>
</dbReference>
<accession>A0A7W6ECF1</accession>
<dbReference type="SMART" id="SM00827">
    <property type="entry name" value="PKS_AT"/>
    <property type="match status" value="1"/>
</dbReference>
<dbReference type="Gene3D" id="3.40.50.12780">
    <property type="entry name" value="N-terminal domain of ligase-like"/>
    <property type="match status" value="3"/>
</dbReference>
<dbReference type="Pfam" id="PF00668">
    <property type="entry name" value="Condensation"/>
    <property type="match status" value="4"/>
</dbReference>
<reference evidence="10 11" key="1">
    <citation type="submission" date="2020-08" db="EMBL/GenBank/DDBJ databases">
        <title>Genomic Encyclopedia of Type Strains, Phase IV (KMG-IV): sequencing the most valuable type-strain genomes for metagenomic binning, comparative biology and taxonomic classification.</title>
        <authorList>
            <person name="Goeker M."/>
        </authorList>
    </citation>
    <scope>NUCLEOTIDE SEQUENCE [LARGE SCALE GENOMIC DNA]</scope>
    <source>
        <strain evidence="10 11">DSM 102238</strain>
    </source>
</reference>
<dbReference type="GO" id="GO:0004315">
    <property type="term" value="F:3-oxoacyl-[acyl-carrier-protein] synthase activity"/>
    <property type="evidence" value="ECO:0007669"/>
    <property type="project" value="InterPro"/>
</dbReference>
<dbReference type="FunFam" id="1.10.1200.10:FF:000005">
    <property type="entry name" value="Nonribosomal peptide synthetase 1"/>
    <property type="match status" value="1"/>
</dbReference>
<dbReference type="InterPro" id="IPR020806">
    <property type="entry name" value="PKS_PP-bd"/>
</dbReference>
<dbReference type="InterPro" id="IPR042099">
    <property type="entry name" value="ANL_N_sf"/>
</dbReference>
<dbReference type="Gene3D" id="3.30.559.30">
    <property type="entry name" value="Nonribosomal peptide synthetase, condensation domain"/>
    <property type="match status" value="4"/>
</dbReference>
<dbReference type="SUPFAM" id="SSF56801">
    <property type="entry name" value="Acetyl-CoA synthetase-like"/>
    <property type="match status" value="4"/>
</dbReference>
<keyword evidence="2" id="KW-0596">Phosphopantetheine</keyword>
<dbReference type="InterPro" id="IPR014030">
    <property type="entry name" value="Ketoacyl_synth_N"/>
</dbReference>
<dbReference type="InterPro" id="IPR020845">
    <property type="entry name" value="AMP-binding_CS"/>
</dbReference>
<dbReference type="GO" id="GO:0044550">
    <property type="term" value="P:secondary metabolite biosynthetic process"/>
    <property type="evidence" value="ECO:0007669"/>
    <property type="project" value="TreeGrafter"/>
</dbReference>
<feature type="domain" description="Carrier" evidence="8">
    <location>
        <begin position="3054"/>
        <end position="3128"/>
    </location>
</feature>
<dbReference type="InterPro" id="IPR023213">
    <property type="entry name" value="CAT-like_dom_sf"/>
</dbReference>
<dbReference type="SUPFAM" id="SSF53901">
    <property type="entry name" value="Thiolase-like"/>
    <property type="match status" value="1"/>
</dbReference>
<dbReference type="Gene3D" id="3.30.300.30">
    <property type="match status" value="4"/>
</dbReference>
<dbReference type="SUPFAM" id="SSF47336">
    <property type="entry name" value="ACP-like"/>
    <property type="match status" value="4"/>
</dbReference>
<dbReference type="Gene3D" id="2.30.38.10">
    <property type="entry name" value="Luciferase, Domain 3"/>
    <property type="match status" value="1"/>
</dbReference>
<dbReference type="InterPro" id="IPR016039">
    <property type="entry name" value="Thiolase-like"/>
</dbReference>
<feature type="domain" description="Carrier" evidence="8">
    <location>
        <begin position="1982"/>
        <end position="2059"/>
    </location>
</feature>
<dbReference type="PROSITE" id="PS00606">
    <property type="entry name" value="KS3_1"/>
    <property type="match status" value="1"/>
</dbReference>
<dbReference type="RefSeq" id="WP_183197592.1">
    <property type="nucleotide sequence ID" value="NZ_JACIEK010000001.1"/>
</dbReference>
<proteinExistence type="inferred from homology"/>
<dbReference type="SUPFAM" id="SSF55048">
    <property type="entry name" value="Probable ACP-binding domain of malonyl-CoA ACP transacylase"/>
    <property type="match status" value="1"/>
</dbReference>
<feature type="domain" description="Carrier" evidence="8">
    <location>
        <begin position="5528"/>
        <end position="5605"/>
    </location>
</feature>
<dbReference type="InterPro" id="IPR000873">
    <property type="entry name" value="AMP-dep_synth/lig_dom"/>
</dbReference>
<dbReference type="PANTHER" id="PTHR45527">
    <property type="entry name" value="NONRIBOSOMAL PEPTIDE SYNTHETASE"/>
    <property type="match status" value="1"/>
</dbReference>
<dbReference type="Gene3D" id="3.40.47.10">
    <property type="match status" value="1"/>
</dbReference>
<dbReference type="Gene3D" id="3.40.366.10">
    <property type="entry name" value="Malonyl-Coenzyme A Acyl Carrier Protein, domain 2"/>
    <property type="match status" value="1"/>
</dbReference>
<evidence type="ECO:0000256" key="3">
    <source>
        <dbReference type="ARBA" id="ARBA00022553"/>
    </source>
</evidence>
<dbReference type="Pfam" id="PF00550">
    <property type="entry name" value="PP-binding"/>
    <property type="match status" value="4"/>
</dbReference>
<dbReference type="Gene3D" id="3.40.50.980">
    <property type="match status" value="2"/>
</dbReference>
<evidence type="ECO:0000256" key="5">
    <source>
        <dbReference type="ARBA" id="ARBA00029443"/>
    </source>
</evidence>
<evidence type="ECO:0000256" key="2">
    <source>
        <dbReference type="ARBA" id="ARBA00022450"/>
    </source>
</evidence>
<dbReference type="InterPro" id="IPR001242">
    <property type="entry name" value="Condensation_dom"/>
</dbReference>
<dbReference type="PROSITE" id="PS00455">
    <property type="entry name" value="AMP_BINDING"/>
    <property type="match status" value="4"/>
</dbReference>
<keyword evidence="4" id="KW-0808">Transferase</keyword>
<dbReference type="CDD" id="cd19531">
    <property type="entry name" value="LCL_NRPS-like"/>
    <property type="match status" value="1"/>
</dbReference>
<dbReference type="GO" id="GO:0043041">
    <property type="term" value="P:amino acid activation for nonribosomal peptide biosynthetic process"/>
    <property type="evidence" value="ECO:0007669"/>
    <property type="project" value="TreeGrafter"/>
</dbReference>
<dbReference type="InterPro" id="IPR014043">
    <property type="entry name" value="Acyl_transferase_dom"/>
</dbReference>
<dbReference type="InterPro" id="IPR032821">
    <property type="entry name" value="PKS_assoc"/>
</dbReference>
<dbReference type="Gene3D" id="3.30.70.3290">
    <property type="match status" value="1"/>
</dbReference>
<dbReference type="PROSITE" id="PS50075">
    <property type="entry name" value="CARRIER"/>
    <property type="match status" value="4"/>
</dbReference>
<comment type="similarity">
    <text evidence="5">In the C-terminal section; belongs to the NRP synthetase family.</text>
</comment>
<dbReference type="InterPro" id="IPR036736">
    <property type="entry name" value="ACP-like_sf"/>
</dbReference>
<evidence type="ECO:0000256" key="6">
    <source>
        <dbReference type="ARBA" id="ARBA00054155"/>
    </source>
</evidence>
<evidence type="ECO:0000259" key="8">
    <source>
        <dbReference type="PROSITE" id="PS50075"/>
    </source>
</evidence>
<feature type="region of interest" description="Disordered" evidence="7">
    <location>
        <begin position="3128"/>
        <end position="3147"/>
    </location>
</feature>
<dbReference type="EMBL" id="JACIEK010000001">
    <property type="protein sequence ID" value="MBB3996732.1"/>
    <property type="molecule type" value="Genomic_DNA"/>
</dbReference>
<keyword evidence="3" id="KW-0597">Phosphoprotein</keyword>
<dbReference type="InterPro" id="IPR045851">
    <property type="entry name" value="AMP-bd_C_sf"/>
</dbReference>
<dbReference type="InterPro" id="IPR016035">
    <property type="entry name" value="Acyl_Trfase/lysoPLipase"/>
</dbReference>
<dbReference type="FunFam" id="3.40.47.10:FF:000019">
    <property type="entry name" value="Polyketide synthase type I"/>
    <property type="match status" value="1"/>
</dbReference>
<evidence type="ECO:0000256" key="1">
    <source>
        <dbReference type="ARBA" id="ARBA00001957"/>
    </source>
</evidence>
<dbReference type="InterPro" id="IPR001227">
    <property type="entry name" value="Ac_transferase_dom_sf"/>
</dbReference>
<dbReference type="Gene3D" id="3.30.559.10">
    <property type="entry name" value="Chloramphenicol acetyltransferase-like domain"/>
    <property type="match status" value="4"/>
</dbReference>
<dbReference type="CDD" id="cd00833">
    <property type="entry name" value="PKS"/>
    <property type="match status" value="1"/>
</dbReference>
<feature type="domain" description="Carrier" evidence="8">
    <location>
        <begin position="4125"/>
        <end position="4201"/>
    </location>
</feature>
<evidence type="ECO:0000313" key="11">
    <source>
        <dbReference type="Proteomes" id="UP000542776"/>
    </source>
</evidence>
<dbReference type="InterPro" id="IPR006162">
    <property type="entry name" value="Ppantetheine_attach_site"/>
</dbReference>
<keyword evidence="11" id="KW-1185">Reference proteome</keyword>
<dbReference type="PANTHER" id="PTHR45527:SF1">
    <property type="entry name" value="FATTY ACID SYNTHASE"/>
    <property type="match status" value="1"/>
</dbReference>
<dbReference type="SMART" id="SM00825">
    <property type="entry name" value="PKS_KS"/>
    <property type="match status" value="1"/>
</dbReference>
<dbReference type="Pfam" id="PF00109">
    <property type="entry name" value="ketoacyl-synt"/>
    <property type="match status" value="1"/>
</dbReference>
<name>A0A7W6ECF1_9HYPH</name>
<comment type="function">
    <text evidence="6">Involved in production of the polyketide antibiotic thailandamide.</text>
</comment>
<dbReference type="SMART" id="SM00823">
    <property type="entry name" value="PKS_PP"/>
    <property type="match status" value="4"/>
</dbReference>
<dbReference type="NCBIfam" id="NF003417">
    <property type="entry name" value="PRK04813.1"/>
    <property type="match status" value="4"/>
</dbReference>
<dbReference type="Proteomes" id="UP000542776">
    <property type="component" value="Unassembled WGS sequence"/>
</dbReference>
<organism evidence="10 11">
    <name type="scientific">Aureimonas pseudogalii</name>
    <dbReference type="NCBI Taxonomy" id="1744844"/>
    <lineage>
        <taxon>Bacteria</taxon>
        <taxon>Pseudomonadati</taxon>
        <taxon>Pseudomonadota</taxon>
        <taxon>Alphaproteobacteria</taxon>
        <taxon>Hyphomicrobiales</taxon>
        <taxon>Aurantimonadaceae</taxon>
        <taxon>Aureimonas</taxon>
    </lineage>
</organism>
<dbReference type="Pfam" id="PF00698">
    <property type="entry name" value="Acyl_transf_1"/>
    <property type="match status" value="1"/>
</dbReference>
<dbReference type="NCBIfam" id="TIGR01733">
    <property type="entry name" value="AA-adenyl-dom"/>
    <property type="match status" value="4"/>
</dbReference>
<dbReference type="InterPro" id="IPR009081">
    <property type="entry name" value="PP-bd_ACP"/>
</dbReference>
<feature type="domain" description="Ketosynthase family 3 (KS3)" evidence="9">
    <location>
        <begin position="28"/>
        <end position="450"/>
    </location>
</feature>
<evidence type="ECO:0000259" key="9">
    <source>
        <dbReference type="PROSITE" id="PS52004"/>
    </source>
</evidence>
<dbReference type="PROSITE" id="PS52004">
    <property type="entry name" value="KS3_2"/>
    <property type="match status" value="1"/>
</dbReference>
<dbReference type="SUPFAM" id="SSF52777">
    <property type="entry name" value="CoA-dependent acyltransferases"/>
    <property type="match status" value="9"/>
</dbReference>